<keyword evidence="2" id="KW-1185">Reference proteome</keyword>
<comment type="caution">
    <text evidence="1">The sequence shown here is derived from an EMBL/GenBank/DDBJ whole genome shotgun (WGS) entry which is preliminary data.</text>
</comment>
<organism evidence="1 2">
    <name type="scientific">Dreissena polymorpha</name>
    <name type="common">Zebra mussel</name>
    <name type="synonym">Mytilus polymorpha</name>
    <dbReference type="NCBI Taxonomy" id="45954"/>
    <lineage>
        <taxon>Eukaryota</taxon>
        <taxon>Metazoa</taxon>
        <taxon>Spiralia</taxon>
        <taxon>Lophotrochozoa</taxon>
        <taxon>Mollusca</taxon>
        <taxon>Bivalvia</taxon>
        <taxon>Autobranchia</taxon>
        <taxon>Heteroconchia</taxon>
        <taxon>Euheterodonta</taxon>
        <taxon>Imparidentia</taxon>
        <taxon>Neoheterodontei</taxon>
        <taxon>Myida</taxon>
        <taxon>Dreissenoidea</taxon>
        <taxon>Dreissenidae</taxon>
        <taxon>Dreissena</taxon>
    </lineage>
</organism>
<accession>A0A9D4NC58</accession>
<sequence>MILVSLYRHGLQCMLSICYKYSKHRRFEYNSEKCGVIALNDSVRSCRDRKWYIGTQQLNEVEVCNQLSLILVCDESLSTAKSLNDACNKLRGTVLNILNSGLHPGGLNPRTLKTLYQSVVLNKALYGCELWNTWTPTDIKRLEVAHIVCVKHIKSLKLSTNTDFSLAALDFDSLKTGVDAMKLSLFGQLCRLPCRY</sequence>
<reference evidence="1" key="1">
    <citation type="journal article" date="2019" name="bioRxiv">
        <title>The Genome of the Zebra Mussel, Dreissena polymorpha: A Resource for Invasive Species Research.</title>
        <authorList>
            <person name="McCartney M.A."/>
            <person name="Auch B."/>
            <person name="Kono T."/>
            <person name="Mallez S."/>
            <person name="Zhang Y."/>
            <person name="Obille A."/>
            <person name="Becker A."/>
            <person name="Abrahante J.E."/>
            <person name="Garbe J."/>
            <person name="Badalamenti J.P."/>
            <person name="Herman A."/>
            <person name="Mangelson H."/>
            <person name="Liachko I."/>
            <person name="Sullivan S."/>
            <person name="Sone E.D."/>
            <person name="Koren S."/>
            <person name="Silverstein K.A.T."/>
            <person name="Beckman K.B."/>
            <person name="Gohl D.M."/>
        </authorList>
    </citation>
    <scope>NUCLEOTIDE SEQUENCE</scope>
    <source>
        <strain evidence="1">Duluth1</strain>
        <tissue evidence="1">Whole animal</tissue>
    </source>
</reference>
<proteinExistence type="predicted"/>
<reference evidence="1" key="2">
    <citation type="submission" date="2020-11" db="EMBL/GenBank/DDBJ databases">
        <authorList>
            <person name="McCartney M.A."/>
            <person name="Auch B."/>
            <person name="Kono T."/>
            <person name="Mallez S."/>
            <person name="Becker A."/>
            <person name="Gohl D.M."/>
            <person name="Silverstein K.A.T."/>
            <person name="Koren S."/>
            <person name="Bechman K.B."/>
            <person name="Herman A."/>
            <person name="Abrahante J.E."/>
            <person name="Garbe J."/>
        </authorList>
    </citation>
    <scope>NUCLEOTIDE SEQUENCE</scope>
    <source>
        <strain evidence="1">Duluth1</strain>
        <tissue evidence="1">Whole animal</tissue>
    </source>
</reference>
<evidence type="ECO:0000313" key="1">
    <source>
        <dbReference type="EMBL" id="KAH3890989.1"/>
    </source>
</evidence>
<protein>
    <submittedName>
        <fullName evidence="1">Uncharacterized protein</fullName>
    </submittedName>
</protein>
<dbReference type="Proteomes" id="UP000828390">
    <property type="component" value="Unassembled WGS sequence"/>
</dbReference>
<dbReference type="AlphaFoldDB" id="A0A9D4NC58"/>
<dbReference type="EMBL" id="JAIWYP010000001">
    <property type="protein sequence ID" value="KAH3890989.1"/>
    <property type="molecule type" value="Genomic_DNA"/>
</dbReference>
<evidence type="ECO:0000313" key="2">
    <source>
        <dbReference type="Proteomes" id="UP000828390"/>
    </source>
</evidence>
<gene>
    <name evidence="1" type="ORF">DPMN_015080</name>
</gene>
<name>A0A9D4NC58_DREPO</name>